<evidence type="ECO:0000313" key="2">
    <source>
        <dbReference type="EMBL" id="VAX07519.1"/>
    </source>
</evidence>
<sequence>MKIFTCSEARQNLSKLLKIAQKEEVEIRRRDGSIFSLISKNKKGKSPFDVCGIKTKVTTKDMLSAIRESRSG</sequence>
<evidence type="ECO:0000256" key="1">
    <source>
        <dbReference type="ARBA" id="ARBA00009981"/>
    </source>
</evidence>
<dbReference type="EMBL" id="UOFY01000017">
    <property type="protein sequence ID" value="VAX07519.1"/>
    <property type="molecule type" value="Genomic_DNA"/>
</dbReference>
<proteinExistence type="inferred from homology"/>
<evidence type="ECO:0008006" key="3">
    <source>
        <dbReference type="Google" id="ProtNLM"/>
    </source>
</evidence>
<dbReference type="AlphaFoldDB" id="A0A3B1ANJ9"/>
<name>A0A3B1ANJ9_9ZZZZ</name>
<dbReference type="SUPFAM" id="SSF143120">
    <property type="entry name" value="YefM-like"/>
    <property type="match status" value="1"/>
</dbReference>
<comment type="similarity">
    <text evidence="1">Belongs to the phD/YefM antitoxin family.</text>
</comment>
<protein>
    <recommendedName>
        <fullName evidence="3">Antitoxin</fullName>
    </recommendedName>
</protein>
<dbReference type="Gene3D" id="3.40.1620.10">
    <property type="entry name" value="YefM-like domain"/>
    <property type="match status" value="1"/>
</dbReference>
<reference evidence="2" key="1">
    <citation type="submission" date="2018-06" db="EMBL/GenBank/DDBJ databases">
        <authorList>
            <person name="Zhirakovskaya E."/>
        </authorList>
    </citation>
    <scope>NUCLEOTIDE SEQUENCE</scope>
</reference>
<gene>
    <name evidence="2" type="ORF">MNBD_GAMMA25-388</name>
</gene>
<dbReference type="InterPro" id="IPR036165">
    <property type="entry name" value="YefM-like_sf"/>
</dbReference>
<organism evidence="2">
    <name type="scientific">hydrothermal vent metagenome</name>
    <dbReference type="NCBI Taxonomy" id="652676"/>
    <lineage>
        <taxon>unclassified sequences</taxon>
        <taxon>metagenomes</taxon>
        <taxon>ecological metagenomes</taxon>
    </lineage>
</organism>
<accession>A0A3B1ANJ9</accession>